<accession>A6J1H5</accession>
<evidence type="ECO:0000313" key="1">
    <source>
        <dbReference type="EMBL" id="EDM13764.1"/>
    </source>
</evidence>
<reference evidence="1 2" key="1">
    <citation type="submission" date="2005-07" db="EMBL/GenBank/DDBJ databases">
        <authorList>
            <person name="Mural R.J."/>
            <person name="Li P.W."/>
            <person name="Adams M.D."/>
            <person name="Amanatides P.G."/>
            <person name="Baden-Tillson H."/>
            <person name="Barnstead M."/>
            <person name="Chin S.H."/>
            <person name="Dew I."/>
            <person name="Evans C.A."/>
            <person name="Ferriera S."/>
            <person name="Flanigan M."/>
            <person name="Fosler C."/>
            <person name="Glodek A."/>
            <person name="Gu Z."/>
            <person name="Holt R.A."/>
            <person name="Jennings D."/>
            <person name="Kraft C.L."/>
            <person name="Lu F."/>
            <person name="Nguyen T."/>
            <person name="Nusskern D.R."/>
            <person name="Pfannkoch C.M."/>
            <person name="Sitter C."/>
            <person name="Sutton G.G."/>
            <person name="Venter J.C."/>
            <person name="Wang Z."/>
            <person name="Woodage T."/>
            <person name="Zheng X.H."/>
            <person name="Zhong F."/>
        </authorList>
    </citation>
    <scope>NUCLEOTIDE SEQUENCE [LARGE SCALE GENOMIC DNA]</scope>
    <source>
        <strain>BN</strain>
        <strain evidence="2">Sprague-Dawley</strain>
    </source>
</reference>
<name>A6J1H5_RAT</name>
<organism evidence="1 2">
    <name type="scientific">Rattus norvegicus</name>
    <name type="common">Rat</name>
    <dbReference type="NCBI Taxonomy" id="10116"/>
    <lineage>
        <taxon>Eukaryota</taxon>
        <taxon>Metazoa</taxon>
        <taxon>Chordata</taxon>
        <taxon>Craniata</taxon>
        <taxon>Vertebrata</taxon>
        <taxon>Euteleostomi</taxon>
        <taxon>Mammalia</taxon>
        <taxon>Eutheria</taxon>
        <taxon>Euarchontoglires</taxon>
        <taxon>Glires</taxon>
        <taxon>Rodentia</taxon>
        <taxon>Myomorpha</taxon>
        <taxon>Muroidea</taxon>
        <taxon>Muridae</taxon>
        <taxon>Murinae</taxon>
        <taxon>Rattus</taxon>
    </lineage>
</organism>
<dbReference type="AlphaFoldDB" id="A6J1H5"/>
<evidence type="ECO:0000313" key="2">
    <source>
        <dbReference type="Proteomes" id="UP000234681"/>
    </source>
</evidence>
<dbReference type="EMBL" id="CH473973">
    <property type="protein sequence ID" value="EDM13764.1"/>
    <property type="molecule type" value="Genomic_DNA"/>
</dbReference>
<proteinExistence type="predicted"/>
<sequence length="51" mass="5862">MFEYCPITDSLPQQIQKGRKELKLDFHLTVHLLGGSVQPCLSTTIKYSRCH</sequence>
<dbReference type="Proteomes" id="UP000234681">
    <property type="component" value="Chromosome 12"/>
</dbReference>
<protein>
    <submittedName>
        <fullName evidence="1">RCG21484</fullName>
    </submittedName>
</protein>
<gene>
    <name evidence="1" type="ORF">rCG_21484</name>
</gene>
<feature type="non-terminal residue" evidence="1">
    <location>
        <position position="51"/>
    </location>
</feature>